<dbReference type="AlphaFoldDB" id="A0AAJ0F688"/>
<dbReference type="GO" id="GO:0043386">
    <property type="term" value="P:mycotoxin biosynthetic process"/>
    <property type="evidence" value="ECO:0007669"/>
    <property type="project" value="InterPro"/>
</dbReference>
<keyword evidence="7" id="KW-0325">Glycoprotein</keyword>
<evidence type="ECO:0000256" key="2">
    <source>
        <dbReference type="ARBA" id="ARBA00004685"/>
    </source>
</evidence>
<evidence type="ECO:0000313" key="10">
    <source>
        <dbReference type="EMBL" id="KAK1755397.1"/>
    </source>
</evidence>
<organism evidence="10 11">
    <name type="scientific">Echria macrotheca</name>
    <dbReference type="NCBI Taxonomy" id="438768"/>
    <lineage>
        <taxon>Eukaryota</taxon>
        <taxon>Fungi</taxon>
        <taxon>Dikarya</taxon>
        <taxon>Ascomycota</taxon>
        <taxon>Pezizomycotina</taxon>
        <taxon>Sordariomycetes</taxon>
        <taxon>Sordariomycetidae</taxon>
        <taxon>Sordariales</taxon>
        <taxon>Schizotheciaceae</taxon>
        <taxon>Echria</taxon>
    </lineage>
</organism>
<dbReference type="Proteomes" id="UP001239445">
    <property type="component" value="Unassembled WGS sequence"/>
</dbReference>
<dbReference type="GO" id="GO:0016020">
    <property type="term" value="C:membrane"/>
    <property type="evidence" value="ECO:0007669"/>
    <property type="project" value="UniProtKB-SubCell"/>
</dbReference>
<dbReference type="PANTHER" id="PTHR33365:SF4">
    <property type="entry name" value="CYCLOCHLOROTINE BIOSYNTHESIS PROTEIN O"/>
    <property type="match status" value="1"/>
</dbReference>
<keyword evidence="11" id="KW-1185">Reference proteome</keyword>
<keyword evidence="3 9" id="KW-0812">Transmembrane</keyword>
<evidence type="ECO:0000256" key="5">
    <source>
        <dbReference type="ARBA" id="ARBA00023026"/>
    </source>
</evidence>
<evidence type="ECO:0000256" key="8">
    <source>
        <dbReference type="ARBA" id="ARBA00035112"/>
    </source>
</evidence>
<keyword evidence="5" id="KW-0843">Virulence</keyword>
<keyword evidence="4 9" id="KW-1133">Transmembrane helix</keyword>
<reference evidence="10" key="1">
    <citation type="submission" date="2023-06" db="EMBL/GenBank/DDBJ databases">
        <title>Genome-scale phylogeny and comparative genomics of the fungal order Sordariales.</title>
        <authorList>
            <consortium name="Lawrence Berkeley National Laboratory"/>
            <person name="Hensen N."/>
            <person name="Bonometti L."/>
            <person name="Westerberg I."/>
            <person name="Brannstrom I.O."/>
            <person name="Guillou S."/>
            <person name="Cros-Aarteil S."/>
            <person name="Calhoun S."/>
            <person name="Haridas S."/>
            <person name="Kuo A."/>
            <person name="Mondo S."/>
            <person name="Pangilinan J."/>
            <person name="Riley R."/>
            <person name="Labutti K."/>
            <person name="Andreopoulos B."/>
            <person name="Lipzen A."/>
            <person name="Chen C."/>
            <person name="Yanf M."/>
            <person name="Daum C."/>
            <person name="Ng V."/>
            <person name="Clum A."/>
            <person name="Steindorff A."/>
            <person name="Ohm R."/>
            <person name="Martin F."/>
            <person name="Silar P."/>
            <person name="Natvig D."/>
            <person name="Lalanne C."/>
            <person name="Gautier V."/>
            <person name="Ament-Velasquez S.L."/>
            <person name="Kruys A."/>
            <person name="Hutchinson M.I."/>
            <person name="Powell A.J."/>
            <person name="Barry K."/>
            <person name="Miller A.N."/>
            <person name="Grigoriev I.V."/>
            <person name="Debuchy R."/>
            <person name="Gladieux P."/>
            <person name="Thoren M.H."/>
            <person name="Johannesson H."/>
        </authorList>
    </citation>
    <scope>NUCLEOTIDE SEQUENCE</scope>
    <source>
        <strain evidence="10">PSN4</strain>
    </source>
</reference>
<comment type="pathway">
    <text evidence="2">Mycotoxin biosynthesis.</text>
</comment>
<feature type="transmembrane region" description="Helical" evidence="9">
    <location>
        <begin position="36"/>
        <end position="56"/>
    </location>
</feature>
<evidence type="ECO:0000256" key="9">
    <source>
        <dbReference type="SAM" id="Phobius"/>
    </source>
</evidence>
<keyword evidence="6 9" id="KW-0472">Membrane</keyword>
<dbReference type="InterPro" id="IPR021765">
    <property type="entry name" value="UstYa-like"/>
</dbReference>
<comment type="caution">
    <text evidence="10">The sequence shown here is derived from an EMBL/GenBank/DDBJ whole genome shotgun (WGS) entry which is preliminary data.</text>
</comment>
<name>A0AAJ0F688_9PEZI</name>
<evidence type="ECO:0000256" key="6">
    <source>
        <dbReference type="ARBA" id="ARBA00023136"/>
    </source>
</evidence>
<dbReference type="Pfam" id="PF11807">
    <property type="entry name" value="UstYa"/>
    <property type="match status" value="1"/>
</dbReference>
<accession>A0AAJ0F688</accession>
<evidence type="ECO:0000256" key="4">
    <source>
        <dbReference type="ARBA" id="ARBA00022989"/>
    </source>
</evidence>
<sequence>MAGPKDTTDFEYHSLQGQTRRAFLSRERYEKLKKPLFVVSLSLNLLLLGGGFAYWFCNRTLGSYERGFAFDLGPVMPEIEVIRQDFTGGVELDDSGNFFTDPRSKQYVGAPSPEVDYAWDYLLSGLNIDLDQSEANMEGRTFRWPESGLYFTGLENRLRQALYPDYYQDVFHDPNDPTRQDHIGHCINHIRQAIQCHADLTPMEWKLVGNRVILDTSTPHTCRNFEKIHRWASERSTDFDGIEMVKNGTLFIVD</sequence>
<evidence type="ECO:0000313" key="11">
    <source>
        <dbReference type="Proteomes" id="UP001239445"/>
    </source>
</evidence>
<comment type="subcellular location">
    <subcellularLocation>
        <location evidence="1">Membrane</location>
        <topology evidence="1">Single-pass membrane protein</topology>
    </subcellularLocation>
</comment>
<proteinExistence type="inferred from homology"/>
<evidence type="ECO:0008006" key="12">
    <source>
        <dbReference type="Google" id="ProtNLM"/>
    </source>
</evidence>
<comment type="similarity">
    <text evidence="8">Belongs to the ustYa family.</text>
</comment>
<evidence type="ECO:0000256" key="3">
    <source>
        <dbReference type="ARBA" id="ARBA00022692"/>
    </source>
</evidence>
<gene>
    <name evidence="10" type="ORF">QBC47DRAFT_401566</name>
</gene>
<dbReference type="EMBL" id="MU839833">
    <property type="protein sequence ID" value="KAK1755397.1"/>
    <property type="molecule type" value="Genomic_DNA"/>
</dbReference>
<evidence type="ECO:0000256" key="7">
    <source>
        <dbReference type="ARBA" id="ARBA00023180"/>
    </source>
</evidence>
<dbReference type="PANTHER" id="PTHR33365">
    <property type="entry name" value="YALI0B05434P"/>
    <property type="match status" value="1"/>
</dbReference>
<evidence type="ECO:0000256" key="1">
    <source>
        <dbReference type="ARBA" id="ARBA00004167"/>
    </source>
</evidence>
<protein>
    <recommendedName>
        <fullName evidence="12">Tat pathway signal sequence</fullName>
    </recommendedName>
</protein>